<dbReference type="InterPro" id="IPR023393">
    <property type="entry name" value="START-like_dom_sf"/>
</dbReference>
<dbReference type="Pfam" id="PF08327">
    <property type="entry name" value="AHSA1"/>
    <property type="match status" value="1"/>
</dbReference>
<proteinExistence type="inferred from homology"/>
<name>A0A7W3M022_ACTNM</name>
<evidence type="ECO:0000256" key="1">
    <source>
        <dbReference type="ARBA" id="ARBA00006817"/>
    </source>
</evidence>
<dbReference type="CDD" id="cd08899">
    <property type="entry name" value="SRPBCC_CalC_Aha1-like_6"/>
    <property type="match status" value="1"/>
</dbReference>
<dbReference type="InterPro" id="IPR013538">
    <property type="entry name" value="ASHA1/2-like_C"/>
</dbReference>
<protein>
    <submittedName>
        <fullName evidence="3">Uncharacterized protein YndB with AHSA1/START domain</fullName>
    </submittedName>
</protein>
<dbReference type="Gene3D" id="3.30.530.20">
    <property type="match status" value="2"/>
</dbReference>
<evidence type="ECO:0000259" key="2">
    <source>
        <dbReference type="Pfam" id="PF08327"/>
    </source>
</evidence>
<dbReference type="RefSeq" id="WP_182849328.1">
    <property type="nucleotide sequence ID" value="NZ_BAAALP010000061.1"/>
</dbReference>
<comment type="caution">
    <text evidence="3">The sequence shown here is derived from an EMBL/GenBank/DDBJ whole genome shotgun (WGS) entry which is preliminary data.</text>
</comment>
<feature type="domain" description="Activator of Hsp90 ATPase homologue 1/2-like C-terminal" evidence="2">
    <location>
        <begin position="25"/>
        <end position="144"/>
    </location>
</feature>
<dbReference type="Proteomes" id="UP000572680">
    <property type="component" value="Unassembled WGS sequence"/>
</dbReference>
<reference evidence="3 4" key="1">
    <citation type="submission" date="2020-08" db="EMBL/GenBank/DDBJ databases">
        <title>Genomic Encyclopedia of Type Strains, Phase IV (KMG-IV): sequencing the most valuable type-strain genomes for metagenomic binning, comparative biology and taxonomic classification.</title>
        <authorList>
            <person name="Goeker M."/>
        </authorList>
    </citation>
    <scope>NUCLEOTIDE SEQUENCE [LARGE SCALE GENOMIC DNA]</scope>
    <source>
        <strain evidence="3 4">DSM 44197</strain>
    </source>
</reference>
<organism evidence="3 4">
    <name type="scientific">Actinomadura namibiensis</name>
    <dbReference type="NCBI Taxonomy" id="182080"/>
    <lineage>
        <taxon>Bacteria</taxon>
        <taxon>Bacillati</taxon>
        <taxon>Actinomycetota</taxon>
        <taxon>Actinomycetes</taxon>
        <taxon>Streptosporangiales</taxon>
        <taxon>Thermomonosporaceae</taxon>
        <taxon>Actinomadura</taxon>
    </lineage>
</organism>
<evidence type="ECO:0000313" key="4">
    <source>
        <dbReference type="Proteomes" id="UP000572680"/>
    </source>
</evidence>
<dbReference type="AlphaFoldDB" id="A0A7W3M022"/>
<gene>
    <name evidence="3" type="ORF">HNR61_009207</name>
</gene>
<dbReference type="SUPFAM" id="SSF55961">
    <property type="entry name" value="Bet v1-like"/>
    <property type="match status" value="2"/>
</dbReference>
<accession>A0A7W3M022</accession>
<comment type="similarity">
    <text evidence="1">Belongs to the AHA1 family.</text>
</comment>
<keyword evidence="4" id="KW-1185">Reference proteome</keyword>
<evidence type="ECO:0000313" key="3">
    <source>
        <dbReference type="EMBL" id="MBA8957514.1"/>
    </source>
</evidence>
<dbReference type="EMBL" id="JACJIA010000025">
    <property type="protein sequence ID" value="MBA8957514.1"/>
    <property type="molecule type" value="Genomic_DNA"/>
</dbReference>
<sequence length="323" mass="36353">MDRQLGTLETVDGRRVLRFERRLAHPPEKVWRVVTDPAEMTHWFPAVMRTDPAVGATIRFTFPDDPDFDGPFTKGRVLEYDPPKVYAFTWHDSVLRFELAPDGAGCLLVFTYTMSDEGTWDDRPAMARTAPGWDVCLDTLATRLDGAPDPQVDRAWILDRAERYVEAFGLGEGTTHPTPDGHLVRFERDLTQPPHEVWAALTEGTEPTSGQAPPPRATHGYLTPGPVTEASPGSALEYTWLDDDAPAGRVRFELRHQDPIGTRLVVAQTLPSHLADRRATVLAAWQTHLELFFAALHGDIRCPWPTERTDHLERVYRTRLTAS</sequence>